<dbReference type="InterPro" id="IPR036866">
    <property type="entry name" value="RibonucZ/Hydroxyglut_hydro"/>
</dbReference>
<dbReference type="STRING" id="651661.SAMN05660293_00856"/>
<gene>
    <name evidence="6" type="ORF">SAMN05660293_00856</name>
</gene>
<reference evidence="7" key="1">
    <citation type="submission" date="2017-02" db="EMBL/GenBank/DDBJ databases">
        <authorList>
            <person name="Varghese N."/>
            <person name="Submissions S."/>
        </authorList>
    </citation>
    <scope>NUCLEOTIDE SEQUENCE [LARGE SCALE GENOMIC DNA]</scope>
    <source>
        <strain evidence="7">DSM 22270</strain>
    </source>
</reference>
<evidence type="ECO:0000256" key="4">
    <source>
        <dbReference type="ARBA" id="ARBA00022833"/>
    </source>
</evidence>
<dbReference type="Gene3D" id="3.60.15.10">
    <property type="entry name" value="Ribonuclease Z/Hydroxyacylglutathione hydrolase-like"/>
    <property type="match status" value="1"/>
</dbReference>
<dbReference type="CDD" id="cd06262">
    <property type="entry name" value="metallo-hydrolase-like_MBL-fold"/>
    <property type="match status" value="1"/>
</dbReference>
<evidence type="ECO:0000256" key="2">
    <source>
        <dbReference type="ARBA" id="ARBA00022723"/>
    </source>
</evidence>
<accession>A0A1T5C3A4</accession>
<dbReference type="RefSeq" id="WP_082213389.1">
    <property type="nucleotide sequence ID" value="NZ_FUZA01000001.1"/>
</dbReference>
<dbReference type="EMBL" id="FUZA01000001">
    <property type="protein sequence ID" value="SKB53813.1"/>
    <property type="molecule type" value="Genomic_DNA"/>
</dbReference>
<keyword evidence="3" id="KW-0378">Hydrolase</keyword>
<dbReference type="SUPFAM" id="SSF56281">
    <property type="entry name" value="Metallo-hydrolase/oxidoreductase"/>
    <property type="match status" value="1"/>
</dbReference>
<dbReference type="OrthoDB" id="9802248at2"/>
<organism evidence="6 7">
    <name type="scientific">Dyadobacter psychrophilus</name>
    <dbReference type="NCBI Taxonomy" id="651661"/>
    <lineage>
        <taxon>Bacteria</taxon>
        <taxon>Pseudomonadati</taxon>
        <taxon>Bacteroidota</taxon>
        <taxon>Cytophagia</taxon>
        <taxon>Cytophagales</taxon>
        <taxon>Spirosomataceae</taxon>
        <taxon>Dyadobacter</taxon>
    </lineage>
</organism>
<evidence type="ECO:0000313" key="6">
    <source>
        <dbReference type="EMBL" id="SKB53813.1"/>
    </source>
</evidence>
<proteinExistence type="predicted"/>
<dbReference type="AlphaFoldDB" id="A0A1T5C3A4"/>
<comment type="cofactor">
    <cofactor evidence="1">
        <name>Zn(2+)</name>
        <dbReference type="ChEBI" id="CHEBI:29105"/>
    </cofactor>
</comment>
<dbReference type="InterPro" id="IPR001279">
    <property type="entry name" value="Metallo-B-lactamas"/>
</dbReference>
<keyword evidence="4" id="KW-0862">Zinc</keyword>
<sequence>MTTVQTFTFNPFQENTYVLYDETGEAVIIDPGCVEKDEYQELYNFIEVNGLKPVEIINTHAHIDHVLGVAAVKRKYNIPFALHQIDEPYLKAVKTYASNYGFYQFDEPEIDRYLTEGEIIKFGNSELEIIFVPGHAPGHVAFVSHADHFVIGGDVLFYMSIGRSDLPGGNHETLIHSIRTKMFTLPEDYKVYAGHMQATTIGFEKKNNPFFR</sequence>
<keyword evidence="7" id="KW-1185">Reference proteome</keyword>
<dbReference type="SMART" id="SM00849">
    <property type="entry name" value="Lactamase_B"/>
    <property type="match status" value="1"/>
</dbReference>
<protein>
    <submittedName>
        <fullName evidence="6">Glyoxylase, beta-lactamase superfamily II</fullName>
    </submittedName>
</protein>
<feature type="domain" description="Metallo-beta-lactamase" evidence="5">
    <location>
        <begin position="13"/>
        <end position="195"/>
    </location>
</feature>
<evidence type="ECO:0000256" key="3">
    <source>
        <dbReference type="ARBA" id="ARBA00022801"/>
    </source>
</evidence>
<dbReference type="InterPro" id="IPR051453">
    <property type="entry name" value="MBL_Glyoxalase_II"/>
</dbReference>
<dbReference type="GO" id="GO:0016787">
    <property type="term" value="F:hydrolase activity"/>
    <property type="evidence" value="ECO:0007669"/>
    <property type="project" value="UniProtKB-KW"/>
</dbReference>
<evidence type="ECO:0000256" key="1">
    <source>
        <dbReference type="ARBA" id="ARBA00001947"/>
    </source>
</evidence>
<evidence type="ECO:0000259" key="5">
    <source>
        <dbReference type="SMART" id="SM00849"/>
    </source>
</evidence>
<dbReference type="GO" id="GO:0046872">
    <property type="term" value="F:metal ion binding"/>
    <property type="evidence" value="ECO:0007669"/>
    <property type="project" value="UniProtKB-KW"/>
</dbReference>
<name>A0A1T5C3A4_9BACT</name>
<keyword evidence="2" id="KW-0479">Metal-binding</keyword>
<dbReference type="PANTHER" id="PTHR46233:SF3">
    <property type="entry name" value="HYDROXYACYLGLUTATHIONE HYDROLASE GLOC"/>
    <property type="match status" value="1"/>
</dbReference>
<dbReference type="Pfam" id="PF00753">
    <property type="entry name" value="Lactamase_B"/>
    <property type="match status" value="1"/>
</dbReference>
<dbReference type="PANTHER" id="PTHR46233">
    <property type="entry name" value="HYDROXYACYLGLUTATHIONE HYDROLASE GLOC"/>
    <property type="match status" value="1"/>
</dbReference>
<evidence type="ECO:0000313" key="7">
    <source>
        <dbReference type="Proteomes" id="UP000190897"/>
    </source>
</evidence>
<dbReference type="Proteomes" id="UP000190897">
    <property type="component" value="Unassembled WGS sequence"/>
</dbReference>